<reference evidence="1" key="1">
    <citation type="journal article" date="2022" name="IScience">
        <title>Evolution of zygomycete secretomes and the origins of terrestrial fungal ecologies.</title>
        <authorList>
            <person name="Chang Y."/>
            <person name="Wang Y."/>
            <person name="Mondo S."/>
            <person name="Ahrendt S."/>
            <person name="Andreopoulos W."/>
            <person name="Barry K."/>
            <person name="Beard J."/>
            <person name="Benny G.L."/>
            <person name="Blankenship S."/>
            <person name="Bonito G."/>
            <person name="Cuomo C."/>
            <person name="Desiro A."/>
            <person name="Gervers K.A."/>
            <person name="Hundley H."/>
            <person name="Kuo A."/>
            <person name="LaButti K."/>
            <person name="Lang B.F."/>
            <person name="Lipzen A."/>
            <person name="O'Donnell K."/>
            <person name="Pangilinan J."/>
            <person name="Reynolds N."/>
            <person name="Sandor L."/>
            <person name="Smith M.E."/>
            <person name="Tsang A."/>
            <person name="Grigoriev I.V."/>
            <person name="Stajich J.E."/>
            <person name="Spatafora J.W."/>
        </authorList>
    </citation>
    <scope>NUCLEOTIDE SEQUENCE</scope>
    <source>
        <strain evidence="1">RSA 2281</strain>
    </source>
</reference>
<dbReference type="EMBL" id="JAIXMP010000023">
    <property type="protein sequence ID" value="KAI9255250.1"/>
    <property type="molecule type" value="Genomic_DNA"/>
</dbReference>
<organism evidence="1 2">
    <name type="scientific">Phascolomyces articulosus</name>
    <dbReference type="NCBI Taxonomy" id="60185"/>
    <lineage>
        <taxon>Eukaryota</taxon>
        <taxon>Fungi</taxon>
        <taxon>Fungi incertae sedis</taxon>
        <taxon>Mucoromycota</taxon>
        <taxon>Mucoromycotina</taxon>
        <taxon>Mucoromycetes</taxon>
        <taxon>Mucorales</taxon>
        <taxon>Lichtheimiaceae</taxon>
        <taxon>Phascolomyces</taxon>
    </lineage>
</organism>
<accession>A0AAD5JV64</accession>
<reference evidence="1" key="2">
    <citation type="submission" date="2023-02" db="EMBL/GenBank/DDBJ databases">
        <authorList>
            <consortium name="DOE Joint Genome Institute"/>
            <person name="Mondo S.J."/>
            <person name="Chang Y."/>
            <person name="Wang Y."/>
            <person name="Ahrendt S."/>
            <person name="Andreopoulos W."/>
            <person name="Barry K."/>
            <person name="Beard J."/>
            <person name="Benny G.L."/>
            <person name="Blankenship S."/>
            <person name="Bonito G."/>
            <person name="Cuomo C."/>
            <person name="Desiro A."/>
            <person name="Gervers K.A."/>
            <person name="Hundley H."/>
            <person name="Kuo A."/>
            <person name="LaButti K."/>
            <person name="Lang B.F."/>
            <person name="Lipzen A."/>
            <person name="O'Donnell K."/>
            <person name="Pangilinan J."/>
            <person name="Reynolds N."/>
            <person name="Sandor L."/>
            <person name="Smith M.W."/>
            <person name="Tsang A."/>
            <person name="Grigoriev I.V."/>
            <person name="Stajich J.E."/>
            <person name="Spatafora J.W."/>
        </authorList>
    </citation>
    <scope>NUCLEOTIDE SEQUENCE</scope>
    <source>
        <strain evidence="1">RSA 2281</strain>
    </source>
</reference>
<evidence type="ECO:0000313" key="1">
    <source>
        <dbReference type="EMBL" id="KAI9255250.1"/>
    </source>
</evidence>
<name>A0AAD5JV64_9FUNG</name>
<sequence length="64" mass="7402">MRNLTPTRLSDLIIKMLHRKHSHAPPPPQPTLLFDNKETYLSLAVYPTNPYVDLKYVVVHLLHG</sequence>
<comment type="caution">
    <text evidence="1">The sequence shown here is derived from an EMBL/GenBank/DDBJ whole genome shotgun (WGS) entry which is preliminary data.</text>
</comment>
<dbReference type="Proteomes" id="UP001209540">
    <property type="component" value="Unassembled WGS sequence"/>
</dbReference>
<proteinExistence type="predicted"/>
<keyword evidence="2" id="KW-1185">Reference proteome</keyword>
<protein>
    <submittedName>
        <fullName evidence="1">Uncharacterized protein</fullName>
    </submittedName>
</protein>
<evidence type="ECO:0000313" key="2">
    <source>
        <dbReference type="Proteomes" id="UP001209540"/>
    </source>
</evidence>
<dbReference type="AlphaFoldDB" id="A0AAD5JV64"/>
<gene>
    <name evidence="1" type="ORF">BDA99DRAFT_518306</name>
</gene>